<keyword evidence="1" id="KW-0732">Signal</keyword>
<feature type="chain" id="PRO_5013135476" evidence="1">
    <location>
        <begin position="19"/>
        <end position="58"/>
    </location>
</feature>
<gene>
    <name evidence="2" type="ORF">PENSUB_534</name>
</gene>
<keyword evidence="3" id="KW-1185">Reference proteome</keyword>
<comment type="caution">
    <text evidence="2">The sequence shown here is derived from an EMBL/GenBank/DDBJ whole genome shotgun (WGS) entry which is preliminary data.</text>
</comment>
<feature type="signal peptide" evidence="1">
    <location>
        <begin position="1"/>
        <end position="18"/>
    </location>
</feature>
<sequence length="58" mass="6419">MRFSSALLLVLPASFAVAVPVSSGTESAAEWFDRAYSEKRSPEEDTAAEWFDKAYESN</sequence>
<protein>
    <submittedName>
        <fullName evidence="2">Uncharacterized protein</fullName>
    </submittedName>
</protein>
<name>A0A1Q5UMW5_9EURO</name>
<organism evidence="2 3">
    <name type="scientific">Penicillium subrubescens</name>
    <dbReference type="NCBI Taxonomy" id="1316194"/>
    <lineage>
        <taxon>Eukaryota</taxon>
        <taxon>Fungi</taxon>
        <taxon>Dikarya</taxon>
        <taxon>Ascomycota</taxon>
        <taxon>Pezizomycotina</taxon>
        <taxon>Eurotiomycetes</taxon>
        <taxon>Eurotiomycetidae</taxon>
        <taxon>Eurotiales</taxon>
        <taxon>Aspergillaceae</taxon>
        <taxon>Penicillium</taxon>
    </lineage>
</organism>
<dbReference type="Proteomes" id="UP000186955">
    <property type="component" value="Unassembled WGS sequence"/>
</dbReference>
<accession>A0A1Q5UMW5</accession>
<evidence type="ECO:0000313" key="3">
    <source>
        <dbReference type="Proteomes" id="UP000186955"/>
    </source>
</evidence>
<reference evidence="2 3" key="1">
    <citation type="submission" date="2016-10" db="EMBL/GenBank/DDBJ databases">
        <title>Genome sequence of the ascomycete fungus Penicillium subrubescens.</title>
        <authorList>
            <person name="De Vries R.P."/>
            <person name="Peng M."/>
            <person name="Dilokpimol A."/>
            <person name="Hilden K."/>
            <person name="Makela M.R."/>
            <person name="Grigoriev I."/>
            <person name="Riley R."/>
            <person name="Granchi Z."/>
        </authorList>
    </citation>
    <scope>NUCLEOTIDE SEQUENCE [LARGE SCALE GENOMIC DNA]</scope>
    <source>
        <strain evidence="2 3">CBS 132785</strain>
    </source>
</reference>
<proteinExistence type="predicted"/>
<evidence type="ECO:0000256" key="1">
    <source>
        <dbReference type="SAM" id="SignalP"/>
    </source>
</evidence>
<evidence type="ECO:0000313" key="2">
    <source>
        <dbReference type="EMBL" id="OKP13803.1"/>
    </source>
</evidence>
<dbReference type="EMBL" id="MNBE01000124">
    <property type="protein sequence ID" value="OKP13803.1"/>
    <property type="molecule type" value="Genomic_DNA"/>
</dbReference>
<dbReference type="AlphaFoldDB" id="A0A1Q5UMW5"/>